<dbReference type="KEGG" id="bvz:BRAD3257_4281"/>
<reference evidence="2 3" key="1">
    <citation type="submission" date="2018-03" db="EMBL/GenBank/DDBJ databases">
        <authorList>
            <person name="Gully D."/>
        </authorList>
    </citation>
    <scope>NUCLEOTIDE SEQUENCE [LARGE SCALE GENOMIC DNA]</scope>
    <source>
        <strain evidence="2">ORS3257</strain>
    </source>
</reference>
<organism evidence="2 3">
    <name type="scientific">Bradyrhizobium vignae</name>
    <dbReference type="NCBI Taxonomy" id="1549949"/>
    <lineage>
        <taxon>Bacteria</taxon>
        <taxon>Pseudomonadati</taxon>
        <taxon>Pseudomonadota</taxon>
        <taxon>Alphaproteobacteria</taxon>
        <taxon>Hyphomicrobiales</taxon>
        <taxon>Nitrobacteraceae</taxon>
        <taxon>Bradyrhizobium</taxon>
    </lineage>
</organism>
<dbReference type="AlphaFoldDB" id="A0A2U3Q1I8"/>
<proteinExistence type="predicted"/>
<protein>
    <submittedName>
        <fullName evidence="2">Uncharacterized protein</fullName>
    </submittedName>
</protein>
<evidence type="ECO:0000313" key="3">
    <source>
        <dbReference type="Proteomes" id="UP000246085"/>
    </source>
</evidence>
<accession>A0A2U3Q1I8</accession>
<evidence type="ECO:0000256" key="1">
    <source>
        <dbReference type="SAM" id="MobiDB-lite"/>
    </source>
</evidence>
<gene>
    <name evidence="2" type="ORF">BRAD3257_4281</name>
</gene>
<evidence type="ECO:0000313" key="2">
    <source>
        <dbReference type="EMBL" id="SPP95281.1"/>
    </source>
</evidence>
<sequence length="157" mass="16998">MSTHGRENIPLYRNSELAYVSPIPAHSRGAIMEVVIVASRACGGRSSVVYEMSRAGRIALREPEASCGRAALSGSSRQHFGGNVHNAVEPCGANEPCVRQNRVVLAVVATVKRLRMRQSRQPARLPVNSASVREARRNSAPGRARHKPSDHRAGKAE</sequence>
<feature type="region of interest" description="Disordered" evidence="1">
    <location>
        <begin position="117"/>
        <end position="157"/>
    </location>
</feature>
<dbReference type="EMBL" id="LS398110">
    <property type="protein sequence ID" value="SPP95281.1"/>
    <property type="molecule type" value="Genomic_DNA"/>
</dbReference>
<name>A0A2U3Q1I8_9BRAD</name>
<dbReference type="Proteomes" id="UP000246085">
    <property type="component" value="Chromosome BRAD3257"/>
</dbReference>